<gene>
    <name evidence="1" type="ORF">AVEN_17257_1</name>
</gene>
<protein>
    <submittedName>
        <fullName evidence="1">Uncharacterized protein</fullName>
    </submittedName>
</protein>
<comment type="caution">
    <text evidence="1">The sequence shown here is derived from an EMBL/GenBank/DDBJ whole genome shotgun (WGS) entry which is preliminary data.</text>
</comment>
<evidence type="ECO:0000313" key="2">
    <source>
        <dbReference type="Proteomes" id="UP000499080"/>
    </source>
</evidence>
<name>A0A4Y2LZ05_ARAVE</name>
<organism evidence="1 2">
    <name type="scientific">Araneus ventricosus</name>
    <name type="common">Orbweaver spider</name>
    <name type="synonym">Epeira ventricosa</name>
    <dbReference type="NCBI Taxonomy" id="182803"/>
    <lineage>
        <taxon>Eukaryota</taxon>
        <taxon>Metazoa</taxon>
        <taxon>Ecdysozoa</taxon>
        <taxon>Arthropoda</taxon>
        <taxon>Chelicerata</taxon>
        <taxon>Arachnida</taxon>
        <taxon>Araneae</taxon>
        <taxon>Araneomorphae</taxon>
        <taxon>Entelegynae</taxon>
        <taxon>Araneoidea</taxon>
        <taxon>Araneidae</taxon>
        <taxon>Araneus</taxon>
    </lineage>
</organism>
<evidence type="ECO:0000313" key="1">
    <source>
        <dbReference type="EMBL" id="GBN19390.1"/>
    </source>
</evidence>
<sequence>MRPIRLLSEELGSSVSSPAGFGSRFQDIVNVVHVAGSPSSYNANETGIWQLLPKKTDGAQQQGHVSIKQIFSYRYDSFKANDIYQTLRAHWSTMLVGLSRCVPLATLSSAISLGREHALWTPQQWSCMMFSTAVRFSLQSDSRRRTFHMESADLPVTTKRTPVNDTAYGGSGWLV</sequence>
<keyword evidence="2" id="KW-1185">Reference proteome</keyword>
<accession>A0A4Y2LZ05</accession>
<dbReference type="Proteomes" id="UP000499080">
    <property type="component" value="Unassembled WGS sequence"/>
</dbReference>
<dbReference type="EMBL" id="BGPR01006486">
    <property type="protein sequence ID" value="GBN19390.1"/>
    <property type="molecule type" value="Genomic_DNA"/>
</dbReference>
<dbReference type="OrthoDB" id="5292349at2759"/>
<reference evidence="1 2" key="1">
    <citation type="journal article" date="2019" name="Sci. Rep.">
        <title>Orb-weaving spider Araneus ventricosus genome elucidates the spidroin gene catalogue.</title>
        <authorList>
            <person name="Kono N."/>
            <person name="Nakamura H."/>
            <person name="Ohtoshi R."/>
            <person name="Moran D.A.P."/>
            <person name="Shinohara A."/>
            <person name="Yoshida Y."/>
            <person name="Fujiwara M."/>
            <person name="Mori M."/>
            <person name="Tomita M."/>
            <person name="Arakawa K."/>
        </authorList>
    </citation>
    <scope>NUCLEOTIDE SEQUENCE [LARGE SCALE GENOMIC DNA]</scope>
</reference>
<dbReference type="AlphaFoldDB" id="A0A4Y2LZ05"/>
<proteinExistence type="predicted"/>